<name>A1BG50_CHLPD</name>
<dbReference type="OrthoDB" id="532576at2"/>
<keyword evidence="1" id="KW-1133">Transmembrane helix</keyword>
<dbReference type="KEGG" id="cph:Cpha266_1346"/>
<dbReference type="RefSeq" id="WP_011745200.1">
    <property type="nucleotide sequence ID" value="NC_008639.1"/>
</dbReference>
<reference evidence="2 3" key="1">
    <citation type="submission" date="2006-12" db="EMBL/GenBank/DDBJ databases">
        <title>Complete sequence of Chlorobium phaeobacteroides DSM 266.</title>
        <authorList>
            <consortium name="US DOE Joint Genome Institute"/>
            <person name="Copeland A."/>
            <person name="Lucas S."/>
            <person name="Lapidus A."/>
            <person name="Barry K."/>
            <person name="Detter J.C."/>
            <person name="Glavina del Rio T."/>
            <person name="Hammon N."/>
            <person name="Israni S."/>
            <person name="Pitluck S."/>
            <person name="Goltsman E."/>
            <person name="Schmutz J."/>
            <person name="Larimer F."/>
            <person name="Land M."/>
            <person name="Hauser L."/>
            <person name="Mikhailova N."/>
            <person name="Li T."/>
            <person name="Overmann J."/>
            <person name="Bryant D.A."/>
            <person name="Richardson P."/>
        </authorList>
    </citation>
    <scope>NUCLEOTIDE SEQUENCE [LARGE SCALE GENOMIC DNA]</scope>
    <source>
        <strain evidence="2 3">DSM 266</strain>
    </source>
</reference>
<dbReference type="Proteomes" id="UP000008701">
    <property type="component" value="Chromosome"/>
</dbReference>
<proteinExistence type="predicted"/>
<keyword evidence="1" id="KW-0812">Transmembrane</keyword>
<gene>
    <name evidence="2" type="ordered locus">Cpha266_1346</name>
</gene>
<evidence type="ECO:0000256" key="1">
    <source>
        <dbReference type="SAM" id="Phobius"/>
    </source>
</evidence>
<keyword evidence="3" id="KW-1185">Reference proteome</keyword>
<evidence type="ECO:0000313" key="3">
    <source>
        <dbReference type="Proteomes" id="UP000008701"/>
    </source>
</evidence>
<protein>
    <submittedName>
        <fullName evidence="2">Uncharacterized protein</fullName>
    </submittedName>
</protein>
<evidence type="ECO:0000313" key="2">
    <source>
        <dbReference type="EMBL" id="ABL65377.1"/>
    </source>
</evidence>
<dbReference type="EMBL" id="CP000492">
    <property type="protein sequence ID" value="ABL65377.1"/>
    <property type="molecule type" value="Genomic_DNA"/>
</dbReference>
<sequence length="70" mass="7809">MKKNDTGDKLLAALAIIVVSGTVIWGLFMTGSPEKQREKKFDAKRVSDIQEIARSIDLYYTRHTALVVGN</sequence>
<organism evidence="2 3">
    <name type="scientific">Chlorobium phaeobacteroides (strain DSM 266 / SMG 266 / 2430)</name>
    <dbReference type="NCBI Taxonomy" id="290317"/>
    <lineage>
        <taxon>Bacteria</taxon>
        <taxon>Pseudomonadati</taxon>
        <taxon>Chlorobiota</taxon>
        <taxon>Chlorobiia</taxon>
        <taxon>Chlorobiales</taxon>
        <taxon>Chlorobiaceae</taxon>
        <taxon>Chlorobium/Pelodictyon group</taxon>
        <taxon>Chlorobium</taxon>
    </lineage>
</organism>
<accession>A1BG50</accession>
<dbReference type="AlphaFoldDB" id="A1BG50"/>
<feature type="transmembrane region" description="Helical" evidence="1">
    <location>
        <begin position="12"/>
        <end position="30"/>
    </location>
</feature>
<dbReference type="HOGENOM" id="CLU_2750408_0_0_10"/>
<keyword evidence="1" id="KW-0472">Membrane</keyword>